<accession>A0A914V9D8</accession>
<dbReference type="AlphaFoldDB" id="A0A914V9D8"/>
<keyword evidence="1" id="KW-1185">Reference proteome</keyword>
<dbReference type="Proteomes" id="UP000887566">
    <property type="component" value="Unplaced"/>
</dbReference>
<organism evidence="1 2">
    <name type="scientific">Plectus sambesii</name>
    <dbReference type="NCBI Taxonomy" id="2011161"/>
    <lineage>
        <taxon>Eukaryota</taxon>
        <taxon>Metazoa</taxon>
        <taxon>Ecdysozoa</taxon>
        <taxon>Nematoda</taxon>
        <taxon>Chromadorea</taxon>
        <taxon>Plectida</taxon>
        <taxon>Plectina</taxon>
        <taxon>Plectoidea</taxon>
        <taxon>Plectidae</taxon>
        <taxon>Plectus</taxon>
    </lineage>
</organism>
<dbReference type="WBParaSite" id="PSAMB.scaffold1704size28565.g14412.t1">
    <property type="protein sequence ID" value="PSAMB.scaffold1704size28565.g14412.t1"/>
    <property type="gene ID" value="PSAMB.scaffold1704size28565.g14412"/>
</dbReference>
<protein>
    <submittedName>
        <fullName evidence="2">Uncharacterized protein</fullName>
    </submittedName>
</protein>
<name>A0A914V9D8_9BILA</name>
<evidence type="ECO:0000313" key="1">
    <source>
        <dbReference type="Proteomes" id="UP000887566"/>
    </source>
</evidence>
<evidence type="ECO:0000313" key="2">
    <source>
        <dbReference type="WBParaSite" id="PSAMB.scaffold1704size28565.g14412.t1"/>
    </source>
</evidence>
<proteinExistence type="predicted"/>
<reference evidence="2" key="1">
    <citation type="submission" date="2022-11" db="UniProtKB">
        <authorList>
            <consortium name="WormBaseParasite"/>
        </authorList>
    </citation>
    <scope>IDENTIFICATION</scope>
</reference>
<sequence length="116" mass="13229">MRSAEGFHTCAVSSGVAGAYHRNPLYVTFVPNAYEMDRQQTYYVQQQQHQTYIPMGHSSMHQPYPPGPAAKIQRAQVYVPTTTQTVRYDGQQPVYYVTNDAPPAEEQECLALRQCW</sequence>